<keyword evidence="1" id="KW-0645">Protease</keyword>
<keyword evidence="4 7" id="KW-0862">Zinc</keyword>
<sequence length="477" mass="52153">MPSDRRPALRRAAAFALVLALAGLPAAASRAAVAAPPPARADARIAPAAADTALADTASAARADSARADSAAAAAAAPPDRVAEVRASFSPESRAYARTRQALALLEPLYGLLAALFVLFSGLSARIRDFAHAFGRRRYVRVLVYLTAYSILGFALAFPLEWYRGFALEHQYGLSNERFGHWMSDQLKGLGSSIAVLGLVPIVALAYAAIEKSPRRWWLWLAGGTAPLMVAGALLQPLVFEPLFNRFTPLADRALSERILALAARADIPARRVFEMDASVQTKKLNAYVSGFGASQRIVIYDNMLATLRPDEILFVVGHEMGHYKLGHIWQGIVVTTAGSAAFFFVTWWVANRAARRFGPRWGFRELHDVASLPLLAVTLSLLAFAAQPLAFAWSRHIEREADAFGLEVTRTPDAAARAFIALGAGNRSDPEPRAAIKWLLYTHPPLVERVRFTQTYRPWERGEPNRYFRGAPADAR</sequence>
<feature type="transmembrane region" description="Helical" evidence="8">
    <location>
        <begin position="139"/>
        <end position="160"/>
    </location>
</feature>
<evidence type="ECO:0000256" key="5">
    <source>
        <dbReference type="ARBA" id="ARBA00023049"/>
    </source>
</evidence>
<feature type="transmembrane region" description="Helical" evidence="8">
    <location>
        <begin position="109"/>
        <end position="127"/>
    </location>
</feature>
<feature type="signal peptide" evidence="9">
    <location>
        <begin position="1"/>
        <end position="34"/>
    </location>
</feature>
<keyword evidence="8" id="KW-1133">Transmembrane helix</keyword>
<protein>
    <submittedName>
        <fullName evidence="12">M48 family peptidase</fullName>
    </submittedName>
</protein>
<keyword evidence="2 7" id="KW-0479">Metal-binding</keyword>
<evidence type="ECO:0000259" key="11">
    <source>
        <dbReference type="Pfam" id="PF16491"/>
    </source>
</evidence>
<evidence type="ECO:0000259" key="10">
    <source>
        <dbReference type="Pfam" id="PF01435"/>
    </source>
</evidence>
<feature type="active site" evidence="6">
    <location>
        <position position="320"/>
    </location>
</feature>
<keyword evidence="9" id="KW-0732">Signal</keyword>
<feature type="active site" description="Proton donor" evidence="6">
    <location>
        <position position="403"/>
    </location>
</feature>
<feature type="transmembrane region" description="Helical" evidence="8">
    <location>
        <begin position="329"/>
        <end position="351"/>
    </location>
</feature>
<evidence type="ECO:0000256" key="2">
    <source>
        <dbReference type="ARBA" id="ARBA00022723"/>
    </source>
</evidence>
<dbReference type="GO" id="GO:0046872">
    <property type="term" value="F:metal ion binding"/>
    <property type="evidence" value="ECO:0007669"/>
    <property type="project" value="UniProtKB-KW"/>
</dbReference>
<name>A0A832MLU1_UNCEI</name>
<evidence type="ECO:0000313" key="12">
    <source>
        <dbReference type="EMBL" id="HGZ44130.1"/>
    </source>
</evidence>
<gene>
    <name evidence="12" type="ORF">ENR23_12080</name>
</gene>
<dbReference type="InterPro" id="IPR032456">
    <property type="entry name" value="Peptidase_M48_N"/>
</dbReference>
<organism evidence="12">
    <name type="scientific">Eiseniibacteriota bacterium</name>
    <dbReference type="NCBI Taxonomy" id="2212470"/>
    <lineage>
        <taxon>Bacteria</taxon>
        <taxon>Candidatus Eiseniibacteriota</taxon>
    </lineage>
</organism>
<dbReference type="InterPro" id="IPR027057">
    <property type="entry name" value="CAXX_Prtase_1"/>
</dbReference>
<keyword evidence="3" id="KW-0378">Hydrolase</keyword>
<evidence type="ECO:0000256" key="3">
    <source>
        <dbReference type="ARBA" id="ARBA00022801"/>
    </source>
</evidence>
<keyword evidence="5" id="KW-0482">Metalloprotease</keyword>
<accession>A0A832MLU1</accession>
<feature type="binding site" evidence="7">
    <location>
        <position position="399"/>
    </location>
    <ligand>
        <name>Zn(2+)</name>
        <dbReference type="ChEBI" id="CHEBI:29105"/>
        <note>catalytic</note>
    </ligand>
</feature>
<proteinExistence type="predicted"/>
<reference evidence="12" key="1">
    <citation type="journal article" date="2020" name="mSystems">
        <title>Genome- and Community-Level Interaction Insights into Carbon Utilization and Element Cycling Functions of Hydrothermarchaeota in Hydrothermal Sediment.</title>
        <authorList>
            <person name="Zhou Z."/>
            <person name="Liu Y."/>
            <person name="Xu W."/>
            <person name="Pan J."/>
            <person name="Luo Z.H."/>
            <person name="Li M."/>
        </authorList>
    </citation>
    <scope>NUCLEOTIDE SEQUENCE [LARGE SCALE GENOMIC DNA]</scope>
    <source>
        <strain evidence="12">SpSt-381</strain>
    </source>
</reference>
<dbReference type="GO" id="GO:0004222">
    <property type="term" value="F:metalloendopeptidase activity"/>
    <property type="evidence" value="ECO:0007669"/>
    <property type="project" value="InterPro"/>
</dbReference>
<dbReference type="GO" id="GO:0071586">
    <property type="term" value="P:CAAX-box protein processing"/>
    <property type="evidence" value="ECO:0007669"/>
    <property type="project" value="InterPro"/>
</dbReference>
<evidence type="ECO:0000256" key="8">
    <source>
        <dbReference type="SAM" id="Phobius"/>
    </source>
</evidence>
<dbReference type="AlphaFoldDB" id="A0A832MLU1"/>
<keyword evidence="8" id="KW-0812">Transmembrane</keyword>
<dbReference type="CDD" id="cd07343">
    <property type="entry name" value="M48A_Zmpste24p_like"/>
    <property type="match status" value="1"/>
</dbReference>
<dbReference type="Gene3D" id="3.30.2010.10">
    <property type="entry name" value="Metalloproteases ('zincins'), catalytic domain"/>
    <property type="match status" value="1"/>
</dbReference>
<dbReference type="PROSITE" id="PS51318">
    <property type="entry name" value="TAT"/>
    <property type="match status" value="1"/>
</dbReference>
<evidence type="ECO:0000256" key="9">
    <source>
        <dbReference type="SAM" id="SignalP"/>
    </source>
</evidence>
<feature type="transmembrane region" description="Helical" evidence="8">
    <location>
        <begin position="372"/>
        <end position="394"/>
    </location>
</feature>
<dbReference type="InterPro" id="IPR001915">
    <property type="entry name" value="Peptidase_M48"/>
</dbReference>
<evidence type="ECO:0000256" key="4">
    <source>
        <dbReference type="ARBA" id="ARBA00022833"/>
    </source>
</evidence>
<keyword evidence="8" id="KW-0472">Membrane</keyword>
<feature type="domain" description="CAAX prenyl protease 1 N-terminal" evidence="11">
    <location>
        <begin position="87"/>
        <end position="246"/>
    </location>
</feature>
<dbReference type="Pfam" id="PF01435">
    <property type="entry name" value="Peptidase_M48"/>
    <property type="match status" value="1"/>
</dbReference>
<feature type="transmembrane region" description="Helical" evidence="8">
    <location>
        <begin position="217"/>
        <end position="240"/>
    </location>
</feature>
<feature type="binding site" evidence="7">
    <location>
        <position position="323"/>
    </location>
    <ligand>
        <name>Zn(2+)</name>
        <dbReference type="ChEBI" id="CHEBI:29105"/>
        <note>catalytic</note>
    </ligand>
</feature>
<feature type="chain" id="PRO_5032732181" evidence="9">
    <location>
        <begin position="35"/>
        <end position="477"/>
    </location>
</feature>
<dbReference type="PANTHER" id="PTHR10120">
    <property type="entry name" value="CAAX PRENYL PROTEASE 1"/>
    <property type="match status" value="1"/>
</dbReference>
<evidence type="ECO:0000256" key="7">
    <source>
        <dbReference type="PIRSR" id="PIRSR627057-2"/>
    </source>
</evidence>
<evidence type="ECO:0000256" key="6">
    <source>
        <dbReference type="PIRSR" id="PIRSR627057-1"/>
    </source>
</evidence>
<comment type="caution">
    <text evidence="12">The sequence shown here is derived from an EMBL/GenBank/DDBJ whole genome shotgun (WGS) entry which is preliminary data.</text>
</comment>
<evidence type="ECO:0000256" key="1">
    <source>
        <dbReference type="ARBA" id="ARBA00022670"/>
    </source>
</evidence>
<dbReference type="EMBL" id="DSQF01000025">
    <property type="protein sequence ID" value="HGZ44130.1"/>
    <property type="molecule type" value="Genomic_DNA"/>
</dbReference>
<feature type="binding site" evidence="7">
    <location>
        <position position="319"/>
    </location>
    <ligand>
        <name>Zn(2+)</name>
        <dbReference type="ChEBI" id="CHEBI:29105"/>
        <note>catalytic</note>
    </ligand>
</feature>
<feature type="domain" description="Peptidase M48" evidence="10">
    <location>
        <begin position="250"/>
        <end position="453"/>
    </location>
</feature>
<comment type="cofactor">
    <cofactor evidence="7">
        <name>Zn(2+)</name>
        <dbReference type="ChEBI" id="CHEBI:29105"/>
    </cofactor>
    <text evidence="7">Binds 1 zinc ion per subunit.</text>
</comment>
<feature type="transmembrane region" description="Helical" evidence="8">
    <location>
        <begin position="190"/>
        <end position="210"/>
    </location>
</feature>
<dbReference type="InterPro" id="IPR006311">
    <property type="entry name" value="TAT_signal"/>
</dbReference>
<dbReference type="Pfam" id="PF16491">
    <property type="entry name" value="Peptidase_M48_N"/>
    <property type="match status" value="1"/>
</dbReference>